<evidence type="ECO:0000256" key="2">
    <source>
        <dbReference type="ARBA" id="ARBA00022617"/>
    </source>
</evidence>
<comment type="caution">
    <text evidence="7">The sequence shown here is derived from an EMBL/GenBank/DDBJ whole genome shotgun (WGS) entry which is preliminary data.</text>
</comment>
<keyword evidence="5" id="KW-0408">Iron</keyword>
<keyword evidence="6" id="KW-0503">Monooxygenase</keyword>
<dbReference type="InterPro" id="IPR036396">
    <property type="entry name" value="Cyt_P450_sf"/>
</dbReference>
<dbReference type="GO" id="GO:0005506">
    <property type="term" value="F:iron ion binding"/>
    <property type="evidence" value="ECO:0007669"/>
    <property type="project" value="InterPro"/>
</dbReference>
<keyword evidence="3" id="KW-0479">Metal-binding</keyword>
<evidence type="ECO:0000256" key="5">
    <source>
        <dbReference type="ARBA" id="ARBA00023004"/>
    </source>
</evidence>
<reference evidence="7 8" key="1">
    <citation type="journal article" date="2024" name="J Genomics">
        <title>Draft genome sequencing and assembly of Favolaschia claudopus CIRM-BRFM 2984 isolated from oak limbs.</title>
        <authorList>
            <person name="Navarro D."/>
            <person name="Drula E."/>
            <person name="Chaduli D."/>
            <person name="Cazenave R."/>
            <person name="Ahrendt S."/>
            <person name="Wang J."/>
            <person name="Lipzen A."/>
            <person name="Daum C."/>
            <person name="Barry K."/>
            <person name="Grigoriev I.V."/>
            <person name="Favel A."/>
            <person name="Rosso M.N."/>
            <person name="Martin F."/>
        </authorList>
    </citation>
    <scope>NUCLEOTIDE SEQUENCE [LARGE SCALE GENOMIC DNA]</scope>
    <source>
        <strain evidence="7 8">CIRM-BRFM 2984</strain>
    </source>
</reference>
<evidence type="ECO:0000256" key="4">
    <source>
        <dbReference type="ARBA" id="ARBA00023002"/>
    </source>
</evidence>
<keyword evidence="4" id="KW-0560">Oxidoreductase</keyword>
<evidence type="ECO:0000256" key="6">
    <source>
        <dbReference type="ARBA" id="ARBA00023033"/>
    </source>
</evidence>
<keyword evidence="8" id="KW-1185">Reference proteome</keyword>
<keyword evidence="2" id="KW-0349">Heme</keyword>
<dbReference type="Proteomes" id="UP001362999">
    <property type="component" value="Unassembled WGS sequence"/>
</dbReference>
<dbReference type="InterPro" id="IPR050196">
    <property type="entry name" value="Cytochrome_P450_Monoox"/>
</dbReference>
<organism evidence="7 8">
    <name type="scientific">Favolaschia claudopus</name>
    <dbReference type="NCBI Taxonomy" id="2862362"/>
    <lineage>
        <taxon>Eukaryota</taxon>
        <taxon>Fungi</taxon>
        <taxon>Dikarya</taxon>
        <taxon>Basidiomycota</taxon>
        <taxon>Agaricomycotina</taxon>
        <taxon>Agaricomycetes</taxon>
        <taxon>Agaricomycetidae</taxon>
        <taxon>Agaricales</taxon>
        <taxon>Marasmiineae</taxon>
        <taxon>Mycenaceae</taxon>
        <taxon>Favolaschia</taxon>
    </lineage>
</organism>
<comment type="similarity">
    <text evidence="1">Belongs to the cytochrome P450 family.</text>
</comment>
<dbReference type="GO" id="GO:0016705">
    <property type="term" value="F:oxidoreductase activity, acting on paired donors, with incorporation or reduction of molecular oxygen"/>
    <property type="evidence" value="ECO:0007669"/>
    <property type="project" value="InterPro"/>
</dbReference>
<protein>
    <submittedName>
        <fullName evidence="7">Cytochrome P450</fullName>
    </submittedName>
</protein>
<dbReference type="Gene3D" id="1.10.630.10">
    <property type="entry name" value="Cytochrome P450"/>
    <property type="match status" value="1"/>
</dbReference>
<dbReference type="PANTHER" id="PTHR24291">
    <property type="entry name" value="CYTOCHROME P450 FAMILY 4"/>
    <property type="match status" value="1"/>
</dbReference>
<evidence type="ECO:0000256" key="1">
    <source>
        <dbReference type="ARBA" id="ARBA00010617"/>
    </source>
</evidence>
<dbReference type="InterPro" id="IPR001128">
    <property type="entry name" value="Cyt_P450"/>
</dbReference>
<sequence length="240" mass="27218">MVKANEDESTKYQLEDQELIGNIFVLLLAGHAEQAHISKTTANSLAVTLAFMAIDVDLQNEVLEQITFVLGSRHELQYDDYPKSDKVLACFFEAIRIVPAGHVLIREAAEDTVITIPNPVGEEGIQAVFIAKEYNPRYFKDPTVYKPSRWYGLPPESELFTAFSVDRATPRCPRLPRSKIRDGRGNLFLVTSLKDWRVQPILLPGESNESWIARILNKLCMRSSLTIGEFPLRFVRRQPA</sequence>
<dbReference type="EMBL" id="JAWWNJ010000011">
    <property type="protein sequence ID" value="KAK7044662.1"/>
    <property type="molecule type" value="Genomic_DNA"/>
</dbReference>
<evidence type="ECO:0000313" key="7">
    <source>
        <dbReference type="EMBL" id="KAK7044662.1"/>
    </source>
</evidence>
<name>A0AAW0D127_9AGAR</name>
<dbReference type="GO" id="GO:0020037">
    <property type="term" value="F:heme binding"/>
    <property type="evidence" value="ECO:0007669"/>
    <property type="project" value="InterPro"/>
</dbReference>
<dbReference type="Pfam" id="PF00067">
    <property type="entry name" value="p450"/>
    <property type="match status" value="1"/>
</dbReference>
<dbReference type="PANTHER" id="PTHR24291:SF50">
    <property type="entry name" value="BIFUNCTIONAL ALBAFLAVENONE MONOOXYGENASE_TERPENE SYNTHASE"/>
    <property type="match status" value="1"/>
</dbReference>
<proteinExistence type="inferred from homology"/>
<dbReference type="SUPFAM" id="SSF48264">
    <property type="entry name" value="Cytochrome P450"/>
    <property type="match status" value="1"/>
</dbReference>
<evidence type="ECO:0000313" key="8">
    <source>
        <dbReference type="Proteomes" id="UP001362999"/>
    </source>
</evidence>
<dbReference type="GO" id="GO:0004497">
    <property type="term" value="F:monooxygenase activity"/>
    <property type="evidence" value="ECO:0007669"/>
    <property type="project" value="UniProtKB-KW"/>
</dbReference>
<dbReference type="AlphaFoldDB" id="A0AAW0D127"/>
<gene>
    <name evidence="7" type="ORF">R3P38DRAFT_2766259</name>
</gene>
<evidence type="ECO:0000256" key="3">
    <source>
        <dbReference type="ARBA" id="ARBA00022723"/>
    </source>
</evidence>
<accession>A0AAW0D127</accession>